<accession>A0A330M6L6</accession>
<evidence type="ECO:0000313" key="2">
    <source>
        <dbReference type="Proteomes" id="UP000250123"/>
    </source>
</evidence>
<organism evidence="1 2">
    <name type="scientific">Shewanella benthica</name>
    <dbReference type="NCBI Taxonomy" id="43661"/>
    <lineage>
        <taxon>Bacteria</taxon>
        <taxon>Pseudomonadati</taxon>
        <taxon>Pseudomonadota</taxon>
        <taxon>Gammaproteobacteria</taxon>
        <taxon>Alteromonadales</taxon>
        <taxon>Shewanellaceae</taxon>
        <taxon>Shewanella</taxon>
    </lineage>
</organism>
<evidence type="ECO:0000313" key="1">
    <source>
        <dbReference type="EMBL" id="SQH78379.1"/>
    </source>
</evidence>
<protein>
    <submittedName>
        <fullName evidence="1">Peptidase, M28 family</fullName>
    </submittedName>
</protein>
<dbReference type="AlphaFoldDB" id="A0A330M6L6"/>
<name>A0A330M6L6_9GAMM</name>
<sequence length="82" mass="9578">MQTAKCHPTRVGHQHGYGWPSQSALCYLSRRPAGFYHFDEMKQTLTGTTGLCIKAKHPWLYFGIPPHNDYHGSRWYNRKNRS</sequence>
<dbReference type="EMBL" id="LS483452">
    <property type="protein sequence ID" value="SQH78379.1"/>
    <property type="molecule type" value="Genomic_DNA"/>
</dbReference>
<dbReference type="Proteomes" id="UP000250123">
    <property type="component" value="Chromosome SHEWBE"/>
</dbReference>
<dbReference type="KEGG" id="sbk:SHEWBE_4419"/>
<proteinExistence type="predicted"/>
<reference evidence="2" key="1">
    <citation type="submission" date="2018-06" db="EMBL/GenBank/DDBJ databases">
        <authorList>
            <person name="Cea G.-C."/>
            <person name="William W."/>
        </authorList>
    </citation>
    <scope>NUCLEOTIDE SEQUENCE [LARGE SCALE GENOMIC DNA]</scope>
    <source>
        <strain evidence="2">DB21MT-2</strain>
    </source>
</reference>
<gene>
    <name evidence="1" type="ORF">SHEWBE_4419</name>
</gene>